<dbReference type="RefSeq" id="WP_068226014.1">
    <property type="nucleotide sequence ID" value="NZ_CP014623.1"/>
</dbReference>
<dbReference type="KEGG" id="lbt:AYR52_10870"/>
<accession>A0A192H0G0</accession>
<dbReference type="EMBL" id="CP014873">
    <property type="protein sequence ID" value="ANK61727.1"/>
    <property type="molecule type" value="Genomic_DNA"/>
</dbReference>
<dbReference type="Proteomes" id="UP000078582">
    <property type="component" value="Chromosome"/>
</dbReference>
<dbReference type="AlphaFoldDB" id="A0A192H0G0"/>
<evidence type="ECO:0000313" key="1">
    <source>
        <dbReference type="EMBL" id="ANK61727.1"/>
    </source>
</evidence>
<sequence>MRVNYQFSDKVVQHFFDFDYHDRGMLKWGGFFLSDHTKALKRLALAEREIQPKPEQLPAEIASRLEKGWCKQCLIYIQQKVVQNGTYLPDVVGVVVGYDEANIFLKIGQSTQTVAVMDIRNVSFRP</sequence>
<dbReference type="STRING" id="375175.AYR53_02460"/>
<dbReference type="OrthoDB" id="1644322at2"/>
<organism evidence="1 2">
    <name type="scientific">Loigolactobacillus backii</name>
    <dbReference type="NCBI Taxonomy" id="375175"/>
    <lineage>
        <taxon>Bacteria</taxon>
        <taxon>Bacillati</taxon>
        <taxon>Bacillota</taxon>
        <taxon>Bacilli</taxon>
        <taxon>Lactobacillales</taxon>
        <taxon>Lactobacillaceae</taxon>
        <taxon>Loigolactobacillus</taxon>
    </lineage>
</organism>
<gene>
    <name evidence="1" type="ORF">AYR53_02460</name>
</gene>
<dbReference type="GeneID" id="42981098"/>
<proteinExistence type="predicted"/>
<protein>
    <submittedName>
        <fullName evidence="1">Uncharacterized protein</fullName>
    </submittedName>
</protein>
<reference evidence="1 2" key="1">
    <citation type="submission" date="2016-03" db="EMBL/GenBank/DDBJ databases">
        <title>Pediococcus and Lactobacillus from brewery environment - whole genome sequencing and assembly.</title>
        <authorList>
            <person name="Behr J."/>
            <person name="Geissler A.J."/>
            <person name="Vogel R.F."/>
        </authorList>
    </citation>
    <scope>NUCLEOTIDE SEQUENCE [LARGE SCALE GENOMIC DNA]</scope>
    <source>
        <strain evidence="1 2">TMW 1.1989</strain>
    </source>
</reference>
<keyword evidence="2" id="KW-1185">Reference proteome</keyword>
<name>A0A192H0G0_9LACO</name>
<evidence type="ECO:0000313" key="2">
    <source>
        <dbReference type="Proteomes" id="UP000078582"/>
    </source>
</evidence>